<gene>
    <name evidence="6" type="primary">arsR</name>
    <name evidence="6" type="ORF">CKALI_10410</name>
</gene>
<feature type="domain" description="HTH arsR-type" evidence="5">
    <location>
        <begin position="24"/>
        <end position="118"/>
    </location>
</feature>
<dbReference type="PROSITE" id="PS50987">
    <property type="entry name" value="HTH_ARSR_2"/>
    <property type="match status" value="1"/>
</dbReference>
<feature type="compositionally biased region" description="Polar residues" evidence="4">
    <location>
        <begin position="1"/>
        <end position="10"/>
    </location>
</feature>
<evidence type="ECO:0000313" key="6">
    <source>
        <dbReference type="EMBL" id="QGU02933.1"/>
    </source>
</evidence>
<dbReference type="InterPro" id="IPR001845">
    <property type="entry name" value="HTH_ArsR_DNA-bd_dom"/>
</dbReference>
<dbReference type="CDD" id="cd00090">
    <property type="entry name" value="HTH_ARSR"/>
    <property type="match status" value="1"/>
</dbReference>
<organism evidence="6 7">
    <name type="scientific">Corynebacterium kalinowskii</name>
    <dbReference type="NCBI Taxonomy" id="2675216"/>
    <lineage>
        <taxon>Bacteria</taxon>
        <taxon>Bacillati</taxon>
        <taxon>Actinomycetota</taxon>
        <taxon>Actinomycetes</taxon>
        <taxon>Mycobacteriales</taxon>
        <taxon>Corynebacteriaceae</taxon>
        <taxon>Corynebacterium</taxon>
    </lineage>
</organism>
<dbReference type="KEGG" id="ckw:CKALI_10410"/>
<name>A0A6B8VFN0_9CORY</name>
<keyword evidence="2" id="KW-0238">DNA-binding</keyword>
<evidence type="ECO:0000256" key="1">
    <source>
        <dbReference type="ARBA" id="ARBA00023015"/>
    </source>
</evidence>
<reference evidence="7" key="1">
    <citation type="submission" date="2019-11" db="EMBL/GenBank/DDBJ databases">
        <title>Complete genome sequence of Corynebacterium kalinowskii 1959, a novel Corynebacterium species isolated from soil of a small paddock in Vilsendorf, Germany.</title>
        <authorList>
            <person name="Schaffert L."/>
            <person name="Ruwe M."/>
            <person name="Milse J."/>
            <person name="Hanuschka K."/>
            <person name="Ortseifen V."/>
            <person name="Droste J."/>
            <person name="Brandt D."/>
            <person name="Schlueter L."/>
            <person name="Kutter Y."/>
            <person name="Vinke S."/>
            <person name="Viehoefer P."/>
            <person name="Jacob L."/>
            <person name="Luebke N.-C."/>
            <person name="Schulte-Berndt E."/>
            <person name="Hain C."/>
            <person name="Linder M."/>
            <person name="Schmidt P."/>
            <person name="Wollenschlaeger L."/>
            <person name="Luttermann T."/>
            <person name="Thieme E."/>
            <person name="Hassa J."/>
            <person name="Haak M."/>
            <person name="Wittchen M."/>
            <person name="Mentz A."/>
            <person name="Persicke M."/>
            <person name="Busche T."/>
            <person name="Ruckert C."/>
        </authorList>
    </citation>
    <scope>NUCLEOTIDE SEQUENCE [LARGE SCALE GENOMIC DNA]</scope>
    <source>
        <strain evidence="7">1959</strain>
    </source>
</reference>
<keyword evidence="7" id="KW-1185">Reference proteome</keyword>
<dbReference type="Gene3D" id="1.10.10.10">
    <property type="entry name" value="Winged helix-like DNA-binding domain superfamily/Winged helix DNA-binding domain"/>
    <property type="match status" value="1"/>
</dbReference>
<dbReference type="InterPro" id="IPR011991">
    <property type="entry name" value="ArsR-like_HTH"/>
</dbReference>
<dbReference type="Pfam" id="PF01022">
    <property type="entry name" value="HTH_5"/>
    <property type="match status" value="1"/>
</dbReference>
<evidence type="ECO:0000259" key="5">
    <source>
        <dbReference type="PROSITE" id="PS50987"/>
    </source>
</evidence>
<protein>
    <submittedName>
        <fullName evidence="6">Arsenical resistance operon repressor</fullName>
    </submittedName>
</protein>
<keyword evidence="1" id="KW-0805">Transcription regulation</keyword>
<dbReference type="InterPro" id="IPR051081">
    <property type="entry name" value="HTH_MetalResp_TranReg"/>
</dbReference>
<sequence length="118" mass="13039">MTSLAPTTSPLDVAQNPGPWRPVSDNPDFDHIVGVFKALADPTRLRLLHLVAQKGCEDVCGLELAEALGVSAPTVTHHMKKLIAMNLVKREQRGKWAYYSVNERLFTCIETLASDIIK</sequence>
<keyword evidence="3" id="KW-0804">Transcription</keyword>
<evidence type="ECO:0000313" key="7">
    <source>
        <dbReference type="Proteomes" id="UP000427071"/>
    </source>
</evidence>
<feature type="region of interest" description="Disordered" evidence="4">
    <location>
        <begin position="1"/>
        <end position="20"/>
    </location>
</feature>
<dbReference type="NCBIfam" id="NF033788">
    <property type="entry name" value="HTH_metalloreg"/>
    <property type="match status" value="1"/>
</dbReference>
<evidence type="ECO:0000256" key="3">
    <source>
        <dbReference type="ARBA" id="ARBA00023163"/>
    </source>
</evidence>
<evidence type="ECO:0000256" key="4">
    <source>
        <dbReference type="SAM" id="MobiDB-lite"/>
    </source>
</evidence>
<dbReference type="SUPFAM" id="SSF46785">
    <property type="entry name" value="Winged helix' DNA-binding domain"/>
    <property type="match status" value="1"/>
</dbReference>
<dbReference type="EMBL" id="CP046452">
    <property type="protein sequence ID" value="QGU02933.1"/>
    <property type="molecule type" value="Genomic_DNA"/>
</dbReference>
<dbReference type="InterPro" id="IPR036388">
    <property type="entry name" value="WH-like_DNA-bd_sf"/>
</dbReference>
<dbReference type="RefSeq" id="WP_156193269.1">
    <property type="nucleotide sequence ID" value="NZ_CP046452.1"/>
</dbReference>
<dbReference type="InterPro" id="IPR036390">
    <property type="entry name" value="WH_DNA-bd_sf"/>
</dbReference>
<dbReference type="PANTHER" id="PTHR33154">
    <property type="entry name" value="TRANSCRIPTIONAL REGULATOR, ARSR FAMILY"/>
    <property type="match status" value="1"/>
</dbReference>
<accession>A0A6B8VFN0</accession>
<dbReference type="SMART" id="SM00418">
    <property type="entry name" value="HTH_ARSR"/>
    <property type="match status" value="1"/>
</dbReference>
<dbReference type="PANTHER" id="PTHR33154:SF18">
    <property type="entry name" value="ARSENICAL RESISTANCE OPERON REPRESSOR"/>
    <property type="match status" value="1"/>
</dbReference>
<dbReference type="PRINTS" id="PR00778">
    <property type="entry name" value="HTHARSR"/>
</dbReference>
<dbReference type="AlphaFoldDB" id="A0A6B8VFN0"/>
<dbReference type="Proteomes" id="UP000427071">
    <property type="component" value="Chromosome"/>
</dbReference>
<dbReference type="GO" id="GO:0003700">
    <property type="term" value="F:DNA-binding transcription factor activity"/>
    <property type="evidence" value="ECO:0007669"/>
    <property type="project" value="InterPro"/>
</dbReference>
<evidence type="ECO:0000256" key="2">
    <source>
        <dbReference type="ARBA" id="ARBA00023125"/>
    </source>
</evidence>
<proteinExistence type="predicted"/>
<dbReference type="GO" id="GO:0003677">
    <property type="term" value="F:DNA binding"/>
    <property type="evidence" value="ECO:0007669"/>
    <property type="project" value="UniProtKB-KW"/>
</dbReference>